<accession>A0A2N3VCJ1</accession>
<feature type="compositionally biased region" description="Pro residues" evidence="1">
    <location>
        <begin position="277"/>
        <end position="286"/>
    </location>
</feature>
<organism evidence="2 3">
    <name type="scientific">Nocardia fluminea</name>
    <dbReference type="NCBI Taxonomy" id="134984"/>
    <lineage>
        <taxon>Bacteria</taxon>
        <taxon>Bacillati</taxon>
        <taxon>Actinomycetota</taxon>
        <taxon>Actinomycetes</taxon>
        <taxon>Mycobacteriales</taxon>
        <taxon>Nocardiaceae</taxon>
        <taxon>Nocardia</taxon>
    </lineage>
</organism>
<evidence type="ECO:0000313" key="3">
    <source>
        <dbReference type="Proteomes" id="UP000233766"/>
    </source>
</evidence>
<reference evidence="2 3" key="1">
    <citation type="submission" date="2017-12" db="EMBL/GenBank/DDBJ databases">
        <title>Sequencing the genomes of 1000 Actinobacteria strains.</title>
        <authorList>
            <person name="Klenk H.-P."/>
        </authorList>
    </citation>
    <scope>NUCLEOTIDE SEQUENCE [LARGE SCALE GENOMIC DNA]</scope>
    <source>
        <strain evidence="2 3">DSM 44489</strain>
    </source>
</reference>
<evidence type="ECO:0000256" key="1">
    <source>
        <dbReference type="SAM" id="MobiDB-lite"/>
    </source>
</evidence>
<comment type="caution">
    <text evidence="2">The sequence shown here is derived from an EMBL/GenBank/DDBJ whole genome shotgun (WGS) entry which is preliminary data.</text>
</comment>
<dbReference type="EMBL" id="PJMW01000002">
    <property type="protein sequence ID" value="PKV79354.1"/>
    <property type="molecule type" value="Genomic_DNA"/>
</dbReference>
<feature type="region of interest" description="Disordered" evidence="1">
    <location>
        <begin position="260"/>
        <end position="286"/>
    </location>
</feature>
<name>A0A2N3VCJ1_9NOCA</name>
<evidence type="ECO:0000313" key="2">
    <source>
        <dbReference type="EMBL" id="PKV79354.1"/>
    </source>
</evidence>
<proteinExistence type="predicted"/>
<sequence length="286" mass="31748">MVHEHRVLTTDQLAALAFPTVKIARRRLAILYEYRVLERFRPLRQRGSAPHHWTLAPNGASILAAEAGVRSRELGYNHQHTLTVAHALHLNRTVAVNGWFTALITEPGHGAHVSRWWSRSRCQRLWGDLADPDAFGRYTHPEASLDFFLVYEPPTTAARVATMLHGYDELARTTGTVTPVLWWEPTSAREARVRAVLAQAWQSLPDPEAVPLATATAELLPGLTPPGPAAPVWLPLHTSTATRLPLHRLAAGWPRAMLTTDPDQQAMPSRRATLLAAPPPQPPTDW</sequence>
<gene>
    <name evidence="2" type="ORF">ATK86_3746</name>
</gene>
<protein>
    <submittedName>
        <fullName evidence="2">Protein involved in plasmid replication-relaxation</fullName>
    </submittedName>
</protein>
<dbReference type="Pfam" id="PF13814">
    <property type="entry name" value="Replic_Relax"/>
    <property type="match status" value="1"/>
</dbReference>
<dbReference type="InterPro" id="IPR025855">
    <property type="entry name" value="Replic_Relax"/>
</dbReference>
<dbReference type="Proteomes" id="UP000233766">
    <property type="component" value="Unassembled WGS sequence"/>
</dbReference>
<keyword evidence="3" id="KW-1185">Reference proteome</keyword>
<dbReference type="AlphaFoldDB" id="A0A2N3VCJ1"/>